<keyword evidence="3" id="KW-1185">Reference proteome</keyword>
<sequence>MTSGREYSNNDSSTSSCSHQYNDVLESLHEIDNRSLGFAAGSSNAPPHHSHRPSLIEQKTGFLNLSREPSFDWPTYGGHDSVPELTPSHNVPRLRYGDGGGYFRSVKTNEEDNKTQQQAEGFSADPVNGFGYSDQQHDAFGFI</sequence>
<protein>
    <submittedName>
        <fullName evidence="2">Uncharacterized protein</fullName>
    </submittedName>
</protein>
<name>A0A8X7PAS1_BRACI</name>
<evidence type="ECO:0000256" key="1">
    <source>
        <dbReference type="SAM" id="MobiDB-lite"/>
    </source>
</evidence>
<dbReference type="Proteomes" id="UP000886595">
    <property type="component" value="Unassembled WGS sequence"/>
</dbReference>
<gene>
    <name evidence="2" type="ORF">Bca52824_085982</name>
</gene>
<dbReference type="AlphaFoldDB" id="A0A8X7PAS1"/>
<accession>A0A8X7PAS1</accession>
<proteinExistence type="predicted"/>
<organism evidence="2 3">
    <name type="scientific">Brassica carinata</name>
    <name type="common">Ethiopian mustard</name>
    <name type="synonym">Abyssinian cabbage</name>
    <dbReference type="NCBI Taxonomy" id="52824"/>
    <lineage>
        <taxon>Eukaryota</taxon>
        <taxon>Viridiplantae</taxon>
        <taxon>Streptophyta</taxon>
        <taxon>Embryophyta</taxon>
        <taxon>Tracheophyta</taxon>
        <taxon>Spermatophyta</taxon>
        <taxon>Magnoliopsida</taxon>
        <taxon>eudicotyledons</taxon>
        <taxon>Gunneridae</taxon>
        <taxon>Pentapetalae</taxon>
        <taxon>rosids</taxon>
        <taxon>malvids</taxon>
        <taxon>Brassicales</taxon>
        <taxon>Brassicaceae</taxon>
        <taxon>Brassiceae</taxon>
        <taxon>Brassica</taxon>
    </lineage>
</organism>
<reference evidence="2 3" key="1">
    <citation type="submission" date="2020-02" db="EMBL/GenBank/DDBJ databases">
        <authorList>
            <person name="Ma Q."/>
            <person name="Huang Y."/>
            <person name="Song X."/>
            <person name="Pei D."/>
        </authorList>
    </citation>
    <scope>NUCLEOTIDE SEQUENCE [LARGE SCALE GENOMIC DNA]</scope>
    <source>
        <strain evidence="2">Sxm20200214</strain>
        <tissue evidence="2">Leaf</tissue>
    </source>
</reference>
<evidence type="ECO:0000313" key="3">
    <source>
        <dbReference type="Proteomes" id="UP000886595"/>
    </source>
</evidence>
<dbReference type="EMBL" id="JAAMPC010000017">
    <property type="protein sequence ID" value="KAG2246354.1"/>
    <property type="molecule type" value="Genomic_DNA"/>
</dbReference>
<feature type="region of interest" description="Disordered" evidence="1">
    <location>
        <begin position="73"/>
        <end position="130"/>
    </location>
</feature>
<dbReference type="OrthoDB" id="1921961at2759"/>
<evidence type="ECO:0000313" key="2">
    <source>
        <dbReference type="EMBL" id="KAG2246354.1"/>
    </source>
</evidence>
<comment type="caution">
    <text evidence="2">The sequence shown here is derived from an EMBL/GenBank/DDBJ whole genome shotgun (WGS) entry which is preliminary data.</text>
</comment>